<protein>
    <submittedName>
        <fullName evidence="1">Uncharacterized protein</fullName>
    </submittedName>
</protein>
<reference evidence="1" key="1">
    <citation type="submission" date="2017-08" db="EMBL/GenBank/DDBJ databases">
        <authorList>
            <person name="Imhoff J.F."/>
            <person name="Rahn T."/>
            <person name="Kuenzel S."/>
            <person name="Neulinger S.C."/>
        </authorList>
    </citation>
    <scope>NUCLEOTIDE SEQUENCE</scope>
    <source>
        <strain evidence="1">DSM 11080</strain>
    </source>
</reference>
<evidence type="ECO:0000313" key="1">
    <source>
        <dbReference type="EMBL" id="MBK1706052.1"/>
    </source>
</evidence>
<sequence>MEQAAQAITRCSLRRQATTDLAVLQRPGCAGNTDLNAAEPGRIPGLADRAIAIAHFIMKQILTAKRPAPY</sequence>
<gene>
    <name evidence="1" type="ORF">CKO40_16180</name>
</gene>
<dbReference type="Proteomes" id="UP001296776">
    <property type="component" value="Unassembled WGS sequence"/>
</dbReference>
<proteinExistence type="predicted"/>
<keyword evidence="2" id="KW-1185">Reference proteome</keyword>
<comment type="caution">
    <text evidence="1">The sequence shown here is derived from an EMBL/GenBank/DDBJ whole genome shotgun (WGS) entry which is preliminary data.</text>
</comment>
<dbReference type="AlphaFoldDB" id="A0AAJ0U6E8"/>
<name>A0AAJ0U6E8_9GAMM</name>
<organism evidence="1 2">
    <name type="scientific">Halochromatium glycolicum</name>
    <dbReference type="NCBI Taxonomy" id="85075"/>
    <lineage>
        <taxon>Bacteria</taxon>
        <taxon>Pseudomonadati</taxon>
        <taxon>Pseudomonadota</taxon>
        <taxon>Gammaproteobacteria</taxon>
        <taxon>Chromatiales</taxon>
        <taxon>Chromatiaceae</taxon>
        <taxon>Halochromatium</taxon>
    </lineage>
</organism>
<reference evidence="1" key="2">
    <citation type="journal article" date="2020" name="Microorganisms">
        <title>Osmotic Adaptation and Compatible Solute Biosynthesis of Phototrophic Bacteria as Revealed from Genome Analyses.</title>
        <authorList>
            <person name="Imhoff J.F."/>
            <person name="Rahn T."/>
            <person name="Kunzel S."/>
            <person name="Keller A."/>
            <person name="Neulinger S.C."/>
        </authorList>
    </citation>
    <scope>NUCLEOTIDE SEQUENCE</scope>
    <source>
        <strain evidence="1">DSM 11080</strain>
    </source>
</reference>
<evidence type="ECO:0000313" key="2">
    <source>
        <dbReference type="Proteomes" id="UP001296776"/>
    </source>
</evidence>
<dbReference type="EMBL" id="NRSJ01000032">
    <property type="protein sequence ID" value="MBK1706052.1"/>
    <property type="molecule type" value="Genomic_DNA"/>
</dbReference>
<accession>A0AAJ0U6E8</accession>